<dbReference type="EMBL" id="AVOT02003870">
    <property type="protein sequence ID" value="MBW0474827.1"/>
    <property type="molecule type" value="Genomic_DNA"/>
</dbReference>
<sequence length="158" mass="18547">METDRRKKLKFSEWVPEFGTSDGYITEPEGKENAPLAISSSELHNEFFISVTKTHSKHKQCSTLFQILQPKYGRPELESMLDGPWLREFRDKNVSLIDGLLYHREKNTSALTLIDRDHVSQILKECHDYPYMEHMGEYRTKERVSSTAWLPQCEPRVE</sequence>
<gene>
    <name evidence="2" type="ORF">O181_014542</name>
</gene>
<dbReference type="Gene3D" id="1.10.340.70">
    <property type="match status" value="1"/>
</dbReference>
<comment type="caution">
    <text evidence="2">The sequence shown here is derived from an EMBL/GenBank/DDBJ whole genome shotgun (WGS) entry which is preliminary data.</text>
</comment>
<evidence type="ECO:0000313" key="3">
    <source>
        <dbReference type="Proteomes" id="UP000765509"/>
    </source>
</evidence>
<proteinExistence type="predicted"/>
<protein>
    <recommendedName>
        <fullName evidence="1">Integrase zinc-binding domain-containing protein</fullName>
    </recommendedName>
</protein>
<evidence type="ECO:0000259" key="1">
    <source>
        <dbReference type="Pfam" id="PF17921"/>
    </source>
</evidence>
<reference evidence="2" key="1">
    <citation type="submission" date="2021-03" db="EMBL/GenBank/DDBJ databases">
        <title>Draft genome sequence of rust myrtle Austropuccinia psidii MF-1, a brazilian biotype.</title>
        <authorList>
            <person name="Quecine M.C."/>
            <person name="Pachon D.M.R."/>
            <person name="Bonatelli M.L."/>
            <person name="Correr F.H."/>
            <person name="Franceschini L.M."/>
            <person name="Leite T.F."/>
            <person name="Margarido G.R.A."/>
            <person name="Almeida C.A."/>
            <person name="Ferrarezi J.A."/>
            <person name="Labate C.A."/>
        </authorList>
    </citation>
    <scope>NUCLEOTIDE SEQUENCE</scope>
    <source>
        <strain evidence="2">MF-1</strain>
    </source>
</reference>
<keyword evidence="3" id="KW-1185">Reference proteome</keyword>
<name>A0A9Q3C1U6_9BASI</name>
<feature type="domain" description="Integrase zinc-binding" evidence="1">
    <location>
        <begin position="115"/>
        <end position="154"/>
    </location>
</feature>
<organism evidence="2 3">
    <name type="scientific">Austropuccinia psidii MF-1</name>
    <dbReference type="NCBI Taxonomy" id="1389203"/>
    <lineage>
        <taxon>Eukaryota</taxon>
        <taxon>Fungi</taxon>
        <taxon>Dikarya</taxon>
        <taxon>Basidiomycota</taxon>
        <taxon>Pucciniomycotina</taxon>
        <taxon>Pucciniomycetes</taxon>
        <taxon>Pucciniales</taxon>
        <taxon>Sphaerophragmiaceae</taxon>
        <taxon>Austropuccinia</taxon>
    </lineage>
</organism>
<accession>A0A9Q3C1U6</accession>
<dbReference type="OrthoDB" id="2517075at2759"/>
<dbReference type="Proteomes" id="UP000765509">
    <property type="component" value="Unassembled WGS sequence"/>
</dbReference>
<dbReference type="AlphaFoldDB" id="A0A9Q3C1U6"/>
<dbReference type="InterPro" id="IPR041588">
    <property type="entry name" value="Integrase_H2C2"/>
</dbReference>
<evidence type="ECO:0000313" key="2">
    <source>
        <dbReference type="EMBL" id="MBW0474827.1"/>
    </source>
</evidence>
<dbReference type="Pfam" id="PF17921">
    <property type="entry name" value="Integrase_H2C2"/>
    <property type="match status" value="1"/>
</dbReference>